<sequence>MGEMVQIEKEQMTSPTLQMHFTTQTLSITGNPAADGSPFSTKNKLLTLATQYKSERYVKNDTNERHCACGPCNARSPDANSEVLSSSKSMRSAGGCLW</sequence>
<dbReference type="Gramene" id="OE9A113374T1">
    <property type="protein sequence ID" value="OE9A113374C1"/>
    <property type="gene ID" value="OE9A113374"/>
</dbReference>
<feature type="compositionally biased region" description="Polar residues" evidence="1">
    <location>
        <begin position="78"/>
        <end position="90"/>
    </location>
</feature>
<keyword evidence="3" id="KW-1185">Reference proteome</keyword>
<comment type="caution">
    <text evidence="2">The sequence shown here is derived from an EMBL/GenBank/DDBJ whole genome shotgun (WGS) entry which is preliminary data.</text>
</comment>
<dbReference type="Proteomes" id="UP000594638">
    <property type="component" value="Unassembled WGS sequence"/>
</dbReference>
<dbReference type="EMBL" id="CACTIH010004200">
    <property type="protein sequence ID" value="CAA2990091.1"/>
    <property type="molecule type" value="Genomic_DNA"/>
</dbReference>
<accession>A0A8S0SD68</accession>
<dbReference type="AlphaFoldDB" id="A0A8S0SD68"/>
<name>A0A8S0SD68_OLEEU</name>
<proteinExistence type="predicted"/>
<gene>
    <name evidence="2" type="ORF">OLEA9_A113374</name>
</gene>
<evidence type="ECO:0000313" key="3">
    <source>
        <dbReference type="Proteomes" id="UP000594638"/>
    </source>
</evidence>
<organism evidence="2 3">
    <name type="scientific">Olea europaea subsp. europaea</name>
    <dbReference type="NCBI Taxonomy" id="158383"/>
    <lineage>
        <taxon>Eukaryota</taxon>
        <taxon>Viridiplantae</taxon>
        <taxon>Streptophyta</taxon>
        <taxon>Embryophyta</taxon>
        <taxon>Tracheophyta</taxon>
        <taxon>Spermatophyta</taxon>
        <taxon>Magnoliopsida</taxon>
        <taxon>eudicotyledons</taxon>
        <taxon>Gunneridae</taxon>
        <taxon>Pentapetalae</taxon>
        <taxon>asterids</taxon>
        <taxon>lamiids</taxon>
        <taxon>Lamiales</taxon>
        <taxon>Oleaceae</taxon>
        <taxon>Oleeae</taxon>
        <taxon>Olea</taxon>
    </lineage>
</organism>
<reference evidence="2 3" key="1">
    <citation type="submission" date="2019-12" db="EMBL/GenBank/DDBJ databases">
        <authorList>
            <person name="Alioto T."/>
            <person name="Alioto T."/>
            <person name="Gomez Garrido J."/>
        </authorList>
    </citation>
    <scope>NUCLEOTIDE SEQUENCE [LARGE SCALE GENOMIC DNA]</scope>
</reference>
<evidence type="ECO:0000313" key="2">
    <source>
        <dbReference type="EMBL" id="CAA2990091.1"/>
    </source>
</evidence>
<protein>
    <submittedName>
        <fullName evidence="2">Uncharacterized protein</fullName>
    </submittedName>
</protein>
<evidence type="ECO:0000256" key="1">
    <source>
        <dbReference type="SAM" id="MobiDB-lite"/>
    </source>
</evidence>
<feature type="region of interest" description="Disordered" evidence="1">
    <location>
        <begin position="77"/>
        <end position="98"/>
    </location>
</feature>